<keyword evidence="3" id="KW-0325">Glycoprotein</keyword>
<dbReference type="KEGG" id="orz:FNH13_04495"/>
<proteinExistence type="predicted"/>
<evidence type="ECO:0000256" key="2">
    <source>
        <dbReference type="ARBA" id="ARBA00022525"/>
    </source>
</evidence>
<keyword evidence="6" id="KW-1185">Reference proteome</keyword>
<evidence type="ECO:0008006" key="7">
    <source>
        <dbReference type="Google" id="ProtNLM"/>
    </source>
</evidence>
<organism evidence="5 6">
    <name type="scientific">Ornithinimicrobium ciconiae</name>
    <dbReference type="NCBI Taxonomy" id="2594265"/>
    <lineage>
        <taxon>Bacteria</taxon>
        <taxon>Bacillati</taxon>
        <taxon>Actinomycetota</taxon>
        <taxon>Actinomycetes</taxon>
        <taxon>Micrococcales</taxon>
        <taxon>Ornithinimicrobiaceae</taxon>
        <taxon>Ornithinimicrobium</taxon>
    </lineage>
</organism>
<keyword evidence="2" id="KW-0964">Secreted</keyword>
<feature type="transmembrane region" description="Helical" evidence="4">
    <location>
        <begin position="30"/>
        <end position="49"/>
    </location>
</feature>
<dbReference type="PROSITE" id="PS50292">
    <property type="entry name" value="PEROXIDASE_3"/>
    <property type="match status" value="1"/>
</dbReference>
<keyword evidence="4" id="KW-1133">Transmembrane helix</keyword>
<dbReference type="GO" id="GO:0006979">
    <property type="term" value="P:response to oxidative stress"/>
    <property type="evidence" value="ECO:0007669"/>
    <property type="project" value="InterPro"/>
</dbReference>
<dbReference type="PROSITE" id="PS00330">
    <property type="entry name" value="HEMOLYSIN_CALCIUM"/>
    <property type="match status" value="2"/>
</dbReference>
<dbReference type="InterPro" id="IPR019791">
    <property type="entry name" value="Haem_peroxidase_animal"/>
</dbReference>
<sequence>MPAVVGLLTLVGVAIAFFCFTSLPTRRRRTAVSVIAVGAMIAVPAAAAAPQPAAPNPTLAVAEDFAPMATDEDPAFELIESDLEFILAQIEISEAHAYAQITSDTGYSLLCPTKTDTSGKCVRDPMLPHGLRTVDGSFNNLEFNTDWGRSNQLMPRLVPIHWRQAGEAAAPPAPPNPPGATAVCEGTNTCYEQTSGFVYDAEARTISNLIVDNSTANPTVLDAAADNPDAEIDPDTGELYLPNTTADEGLSAPVNMWFVFFGQFFDHGLDQVNKGGNGTIIVPMAEDDPLWATTPAELRFMALTRATNLAGPDESIGTADDVREHANRTTPWVDQNQTYTSHPSHQVFLREYAGGAEGNLHATGRLLNGDDQDGDGVRDGLATWDDIKEQARTELGIELVDEDVLAVPQVVVDYYGNFVPGDNGYPQLMTDTGVVEGNPAAPVSTADALRADQAFLDDIANGAVPKPGTDPDLPGYDNVLLGEHFITGDGRGNENIGLTAVHHVFHAEHNRLYDHAEEILNRPGNEDLKAAFETSGEVDDWSYEERLFQVARFANEMQYQHLVFEEFARTVQPQIDAVVFNENAYDSTINASIRAEFAHVVYRFGHSMLTEDIHREGFGAESALLLDGFLNPVAFHCRVQPDINNECAPGDLMSSEEAAGAIVNGTTNQAANQIDELVTSTLRNSLLGLPLDLATINIIRGRDTGMPTLQQARRTFYAETGNPNLQPYTDWEDFGLALRNGNNFGRGDSTSSLVNFVAAYGTHPSIEAQTSTIGRRQAAEVLVNGVATTDIVDRISGTNRYETAAQISRSHYLTAPVVYVSNSTSPIDALASGPAAAAENAPLLFVAQNSIPAATALELFRLKPERIVVLGGSSVISDQVANSLETYTTTNTVDRVSGSSRYATAAAVSQAAFPTADAVYIASGVSFTDALAGGAAAAAEGAPMLLVSDTGVPGATGAELARLTPSKIVLLGGEGVISPTVAAALSGYLEPGGEIVRLSGANRYETAVNISQSFATVGGNAYLATGQDFPDALAAAPIAGLQGAPILLMPRSDALPAVTGAELVRLEPNRVVILGGTGVITAIQEALVEALFPDAVPPGDREDFMTSQGAWANASGGIATTGLEEVDFWTGGLAEALDPFGGMLGSTFNHVFEQQLEDLQFGDRFYYLFRNQGNQLFGALEANSFSSLIQRNTNASLLPGDIFSKHDPYLDLENLPSPLPAGLRQVGSMWLWDGDEHIEIHGHRALDDNIQGGQGDDSIWGYGGNDRIRGGSGNDTIVGGPGHDIITDSFGDDNIKGAQGNDAIDGGPGVDLLLGGSGNDFVTKTSDNANGASGFLGTGNDIFLGGTGRDNPFGNEGDDWLEGGPHADLLMGDNGQQFQNDVNGGDDILIGGPGSDDMDAEGGDDIMVGGVGGTDRYHGMFGFDYVTYDGASQGVDADLNFNLLQPPDVTAIRDRFLQVESLSGGAGDDVIRGLGVSPDDLAADDVNLMTEDGLDLIDGLEELLRPPAAEQDYALRFLVDNPLRQDTDGVSTLLFGGAGSDVMEGRFGDDYIDGDAAIRVQLEYNGVRYNSASQLKAGVFNGTIDPGQITMHREIVVDAGAESATDTAIYQDPFLNEAGEPNYTIKHLHDNYYEVVHIGGAEFEESEGQDIINNIEVVQFGGGGCFILSPDTENLEACPSLGHITFEGQINPPTEDEEIIATVVFEDEDNNPTVANPTAIRFNWQAGEVGEAWDPASSGDSLPDEPNGRVDTFIPGDGEAGAILRVVVTFEDDNGVLRQIASEVVGGPTNQAVVNINDDPSGLVINNLDPVVGSALVPSGFHDDDGLEESVEGGMTYEWHTSSDSFATYDVVATRVTPETFLLGYTVQAADAGKQIRVQVSYTDDQGTDETLISPPTNPVGLGL</sequence>
<dbReference type="PRINTS" id="PR00313">
    <property type="entry name" value="CABNDNGRPT"/>
</dbReference>
<dbReference type="GO" id="GO:0005509">
    <property type="term" value="F:calcium ion binding"/>
    <property type="evidence" value="ECO:0007669"/>
    <property type="project" value="InterPro"/>
</dbReference>
<dbReference type="GO" id="GO:0005576">
    <property type="term" value="C:extracellular region"/>
    <property type="evidence" value="ECO:0007669"/>
    <property type="project" value="UniProtKB-SubCell"/>
</dbReference>
<dbReference type="SUPFAM" id="SSF48113">
    <property type="entry name" value="Heme-dependent peroxidases"/>
    <property type="match status" value="2"/>
</dbReference>
<dbReference type="GO" id="GO:0004601">
    <property type="term" value="F:peroxidase activity"/>
    <property type="evidence" value="ECO:0007669"/>
    <property type="project" value="InterPro"/>
</dbReference>
<dbReference type="Pfam" id="PF00353">
    <property type="entry name" value="HemolysinCabind"/>
    <property type="match status" value="6"/>
</dbReference>
<dbReference type="Proteomes" id="UP000315395">
    <property type="component" value="Chromosome"/>
</dbReference>
<comment type="subcellular location">
    <subcellularLocation>
        <location evidence="1">Secreted</location>
    </subcellularLocation>
</comment>
<dbReference type="SUPFAM" id="SSF51120">
    <property type="entry name" value="beta-Roll"/>
    <property type="match status" value="2"/>
</dbReference>
<dbReference type="PANTHER" id="PTHR11475:SF4">
    <property type="entry name" value="CHORION PEROXIDASE"/>
    <property type="match status" value="1"/>
</dbReference>
<dbReference type="InterPro" id="IPR001343">
    <property type="entry name" value="Hemolysn_Ca-bd"/>
</dbReference>
<dbReference type="InterPro" id="IPR011049">
    <property type="entry name" value="Serralysin-like_metalloprot_C"/>
</dbReference>
<dbReference type="PANTHER" id="PTHR11475">
    <property type="entry name" value="OXIDASE/PEROXIDASE"/>
    <property type="match status" value="1"/>
</dbReference>
<evidence type="ECO:0000256" key="1">
    <source>
        <dbReference type="ARBA" id="ARBA00004613"/>
    </source>
</evidence>
<dbReference type="Gene3D" id="2.150.10.10">
    <property type="entry name" value="Serralysin-like metalloprotease, C-terminal"/>
    <property type="match status" value="3"/>
</dbReference>
<dbReference type="Gene3D" id="3.40.50.12090">
    <property type="match status" value="1"/>
</dbReference>
<protein>
    <recommendedName>
        <fullName evidence="7">Heme peroxidase</fullName>
    </recommendedName>
</protein>
<dbReference type="InterPro" id="IPR018511">
    <property type="entry name" value="Hemolysin-typ_Ca-bd_CS"/>
</dbReference>
<keyword evidence="4" id="KW-0812">Transmembrane</keyword>
<keyword evidence="4" id="KW-0472">Membrane</keyword>
<name>A0A516G841_9MICO</name>
<accession>A0A516G841</accession>
<dbReference type="InterPro" id="IPR010255">
    <property type="entry name" value="Haem_peroxidase_sf"/>
</dbReference>
<evidence type="ECO:0000256" key="4">
    <source>
        <dbReference type="SAM" id="Phobius"/>
    </source>
</evidence>
<dbReference type="OrthoDB" id="7876310at2"/>
<dbReference type="GO" id="GO:0020037">
    <property type="term" value="F:heme binding"/>
    <property type="evidence" value="ECO:0007669"/>
    <property type="project" value="InterPro"/>
</dbReference>
<dbReference type="Pfam" id="PF04122">
    <property type="entry name" value="CW_binding_2"/>
    <property type="match status" value="3"/>
</dbReference>
<dbReference type="InterPro" id="IPR007253">
    <property type="entry name" value="Cell_wall-bd_2"/>
</dbReference>
<evidence type="ECO:0000256" key="3">
    <source>
        <dbReference type="ARBA" id="ARBA00023180"/>
    </source>
</evidence>
<feature type="transmembrane region" description="Helical" evidence="4">
    <location>
        <begin position="6"/>
        <end position="23"/>
    </location>
</feature>
<dbReference type="Gene3D" id="1.10.640.10">
    <property type="entry name" value="Haem peroxidase domain superfamily, animal type"/>
    <property type="match status" value="2"/>
</dbReference>
<evidence type="ECO:0000313" key="6">
    <source>
        <dbReference type="Proteomes" id="UP000315395"/>
    </source>
</evidence>
<dbReference type="RefSeq" id="WP_143782368.1">
    <property type="nucleotide sequence ID" value="NZ_CP041616.1"/>
</dbReference>
<evidence type="ECO:0000313" key="5">
    <source>
        <dbReference type="EMBL" id="QDO87691.1"/>
    </source>
</evidence>
<dbReference type="EMBL" id="CP041616">
    <property type="protein sequence ID" value="QDO87691.1"/>
    <property type="molecule type" value="Genomic_DNA"/>
</dbReference>
<reference evidence="5 6" key="1">
    <citation type="submission" date="2019-07" db="EMBL/GenBank/DDBJ databases">
        <title>complete genome sequencing of Ornithinimicrobium sp. H23M54.</title>
        <authorList>
            <person name="Bae J.-W."/>
            <person name="Lee S.-Y."/>
        </authorList>
    </citation>
    <scope>NUCLEOTIDE SEQUENCE [LARGE SCALE GENOMIC DNA]</scope>
    <source>
        <strain evidence="5 6">H23M54</strain>
    </source>
</reference>
<dbReference type="InterPro" id="IPR037120">
    <property type="entry name" value="Haem_peroxidase_sf_animal"/>
</dbReference>
<gene>
    <name evidence="5" type="ORF">FNH13_04495</name>
</gene>
<dbReference type="Pfam" id="PF03098">
    <property type="entry name" value="An_peroxidase"/>
    <property type="match status" value="3"/>
</dbReference>